<protein>
    <recommendedName>
        <fullName evidence="4">Solute-binding protein family 3/N-terminal domain-containing protein</fullName>
    </recommendedName>
</protein>
<sequence length="302" mass="35066">MLSIRLYSVMLLLLASMKANSDPQEVIFTRAFADKDYGHYHVSILKRILELTPEYGNAIALPHPHPMPQARQILKLQNGEAHIMWSATSDQREQQLLPVRFPLLQGLAGYRVLVINASRQDQFPATMTFEALQGYVGVQGDDWPDLKVLQHSGLKVEGAPWSLWFTTMFTSVDKGLVDYFPRNVIEVFNDLERHQQKHIALEQNWLIRYPSYEYFFVSPKYPALVARLYEGLYIMLKNGELQQYFEKQPGYQSAMTLATATDRQHFELDNPNLTVTFEQPLWTVDPRPMETYLQRQQDLRTP</sequence>
<dbReference type="RefSeq" id="WP_273638735.1">
    <property type="nucleotide sequence ID" value="NZ_JAQQXP010000001.1"/>
</dbReference>
<dbReference type="SUPFAM" id="SSF53850">
    <property type="entry name" value="Periplasmic binding protein-like II"/>
    <property type="match status" value="1"/>
</dbReference>
<organism evidence="2 3">
    <name type="scientific">Alteromonas gilva</name>
    <dbReference type="NCBI Taxonomy" id="2987522"/>
    <lineage>
        <taxon>Bacteria</taxon>
        <taxon>Pseudomonadati</taxon>
        <taxon>Pseudomonadota</taxon>
        <taxon>Gammaproteobacteria</taxon>
        <taxon>Alteromonadales</taxon>
        <taxon>Alteromonadaceae</taxon>
        <taxon>Alteromonas/Salinimonas group</taxon>
        <taxon>Alteromonas</taxon>
    </lineage>
</organism>
<reference evidence="2 3" key="1">
    <citation type="submission" date="2022-10" db="EMBL/GenBank/DDBJ databases">
        <title>Alteromonas sp. chi3 Genome sequencing.</title>
        <authorList>
            <person name="Park S."/>
        </authorList>
    </citation>
    <scope>NUCLEOTIDE SEQUENCE [LARGE SCALE GENOMIC DNA]</scope>
    <source>
        <strain evidence="3">chi3</strain>
    </source>
</reference>
<evidence type="ECO:0008006" key="4">
    <source>
        <dbReference type="Google" id="ProtNLM"/>
    </source>
</evidence>
<feature type="signal peptide" evidence="1">
    <location>
        <begin position="1"/>
        <end position="21"/>
    </location>
</feature>
<evidence type="ECO:0000313" key="2">
    <source>
        <dbReference type="EMBL" id="MDC8830045.1"/>
    </source>
</evidence>
<comment type="caution">
    <text evidence="2">The sequence shown here is derived from an EMBL/GenBank/DDBJ whole genome shotgun (WGS) entry which is preliminary data.</text>
</comment>
<feature type="chain" id="PRO_5046468971" description="Solute-binding protein family 3/N-terminal domain-containing protein" evidence="1">
    <location>
        <begin position="22"/>
        <end position="302"/>
    </location>
</feature>
<dbReference type="EMBL" id="JAQQXP010000001">
    <property type="protein sequence ID" value="MDC8830045.1"/>
    <property type="molecule type" value="Genomic_DNA"/>
</dbReference>
<accession>A0ABT5KZ56</accession>
<evidence type="ECO:0000313" key="3">
    <source>
        <dbReference type="Proteomes" id="UP001218788"/>
    </source>
</evidence>
<dbReference type="Proteomes" id="UP001218788">
    <property type="component" value="Unassembled WGS sequence"/>
</dbReference>
<evidence type="ECO:0000256" key="1">
    <source>
        <dbReference type="SAM" id="SignalP"/>
    </source>
</evidence>
<gene>
    <name evidence="2" type="ORF">OIK42_04615</name>
</gene>
<proteinExistence type="predicted"/>
<keyword evidence="3" id="KW-1185">Reference proteome</keyword>
<keyword evidence="1" id="KW-0732">Signal</keyword>
<name>A0ABT5KZ56_9ALTE</name>